<dbReference type="KEGG" id="dya:Dyak_GE10435"/>
<evidence type="ECO:0000313" key="1">
    <source>
        <dbReference type="EMBL" id="EDW88664.1"/>
    </source>
</evidence>
<organism evidence="1 2">
    <name type="scientific">Drosophila yakuba</name>
    <name type="common">Fruit fly</name>
    <dbReference type="NCBI Taxonomy" id="7245"/>
    <lineage>
        <taxon>Eukaryota</taxon>
        <taxon>Metazoa</taxon>
        <taxon>Ecdysozoa</taxon>
        <taxon>Arthropoda</taxon>
        <taxon>Hexapoda</taxon>
        <taxon>Insecta</taxon>
        <taxon>Pterygota</taxon>
        <taxon>Neoptera</taxon>
        <taxon>Endopterygota</taxon>
        <taxon>Diptera</taxon>
        <taxon>Brachycera</taxon>
        <taxon>Muscomorpha</taxon>
        <taxon>Ephydroidea</taxon>
        <taxon>Drosophilidae</taxon>
        <taxon>Drosophila</taxon>
        <taxon>Sophophora</taxon>
    </lineage>
</organism>
<reference evidence="1 2" key="1">
    <citation type="journal article" date="2007" name="Nature">
        <title>Evolution of genes and genomes on the Drosophila phylogeny.</title>
        <authorList>
            <consortium name="Drosophila 12 Genomes Consortium"/>
            <person name="Clark A.G."/>
            <person name="Eisen M.B."/>
            <person name="Smith D.R."/>
            <person name="Bergman C.M."/>
            <person name="Oliver B."/>
            <person name="Markow T.A."/>
            <person name="Kaufman T.C."/>
            <person name="Kellis M."/>
            <person name="Gelbart W."/>
            <person name="Iyer V.N."/>
            <person name="Pollard D.A."/>
            <person name="Sackton T.B."/>
            <person name="Larracuente A.M."/>
            <person name="Singh N.D."/>
            <person name="Abad J.P."/>
            <person name="Abt D.N."/>
            <person name="Adryan B."/>
            <person name="Aguade M."/>
            <person name="Akashi H."/>
            <person name="Anderson W.W."/>
            <person name="Aquadro C.F."/>
            <person name="Ardell D.H."/>
            <person name="Arguello R."/>
            <person name="Artieri C.G."/>
            <person name="Barbash D.A."/>
            <person name="Barker D."/>
            <person name="Barsanti P."/>
            <person name="Batterham P."/>
            <person name="Batzoglou S."/>
            <person name="Begun D."/>
            <person name="Bhutkar A."/>
            <person name="Blanco E."/>
            <person name="Bosak S.A."/>
            <person name="Bradley R.K."/>
            <person name="Brand A.D."/>
            <person name="Brent M.R."/>
            <person name="Brooks A.N."/>
            <person name="Brown R.H."/>
            <person name="Butlin R.K."/>
            <person name="Caggese C."/>
            <person name="Calvi B.R."/>
            <person name="Bernardo de Carvalho A."/>
            <person name="Caspi A."/>
            <person name="Castrezana S."/>
            <person name="Celniker S.E."/>
            <person name="Chang J.L."/>
            <person name="Chapple C."/>
            <person name="Chatterji S."/>
            <person name="Chinwalla A."/>
            <person name="Civetta A."/>
            <person name="Clifton S.W."/>
            <person name="Comeron J.M."/>
            <person name="Costello J.C."/>
            <person name="Coyne J.A."/>
            <person name="Daub J."/>
            <person name="David R.G."/>
            <person name="Delcher A.L."/>
            <person name="Delehaunty K."/>
            <person name="Do C.B."/>
            <person name="Ebling H."/>
            <person name="Edwards K."/>
            <person name="Eickbush T."/>
            <person name="Evans J.D."/>
            <person name="Filipski A."/>
            <person name="Findeiss S."/>
            <person name="Freyhult E."/>
            <person name="Fulton L."/>
            <person name="Fulton R."/>
            <person name="Garcia A.C."/>
            <person name="Gardiner A."/>
            <person name="Garfield D.A."/>
            <person name="Garvin B.E."/>
            <person name="Gibson G."/>
            <person name="Gilbert D."/>
            <person name="Gnerre S."/>
            <person name="Godfrey J."/>
            <person name="Good R."/>
            <person name="Gotea V."/>
            <person name="Gravely B."/>
            <person name="Greenberg A.J."/>
            <person name="Griffiths-Jones S."/>
            <person name="Gross S."/>
            <person name="Guigo R."/>
            <person name="Gustafson E.A."/>
            <person name="Haerty W."/>
            <person name="Hahn M.W."/>
            <person name="Halligan D.L."/>
            <person name="Halpern A.L."/>
            <person name="Halter G.M."/>
            <person name="Han M.V."/>
            <person name="Heger A."/>
            <person name="Hillier L."/>
            <person name="Hinrichs A.S."/>
            <person name="Holmes I."/>
            <person name="Hoskins R.A."/>
            <person name="Hubisz M.J."/>
            <person name="Hultmark D."/>
            <person name="Huntley M.A."/>
            <person name="Jaffe D.B."/>
            <person name="Jagadeeshan S."/>
            <person name="Jeck W.R."/>
            <person name="Johnson J."/>
            <person name="Jones C.D."/>
            <person name="Jordan W.C."/>
            <person name="Karpen G.H."/>
            <person name="Kataoka E."/>
            <person name="Keightley P.D."/>
            <person name="Kheradpour P."/>
            <person name="Kirkness E.F."/>
            <person name="Koerich L.B."/>
            <person name="Kristiansen K."/>
            <person name="Kudrna D."/>
            <person name="Kulathinal R.J."/>
            <person name="Kumar S."/>
            <person name="Kwok R."/>
            <person name="Lander E."/>
            <person name="Langley C.H."/>
            <person name="Lapoint R."/>
            <person name="Lazzaro B.P."/>
            <person name="Lee S.J."/>
            <person name="Levesque L."/>
            <person name="Li R."/>
            <person name="Lin C.F."/>
            <person name="Lin M.F."/>
            <person name="Lindblad-Toh K."/>
            <person name="Llopart A."/>
            <person name="Long M."/>
            <person name="Low L."/>
            <person name="Lozovsky E."/>
            <person name="Lu J."/>
            <person name="Luo M."/>
            <person name="Machado C.A."/>
            <person name="Makalowski W."/>
            <person name="Marzo M."/>
            <person name="Matsuda M."/>
            <person name="Matzkin L."/>
            <person name="McAllister B."/>
            <person name="McBride C.S."/>
            <person name="McKernan B."/>
            <person name="McKernan K."/>
            <person name="Mendez-Lago M."/>
            <person name="Minx P."/>
            <person name="Mollenhauer M.U."/>
            <person name="Montooth K."/>
            <person name="Mount S.M."/>
            <person name="Mu X."/>
            <person name="Myers E."/>
            <person name="Negre B."/>
            <person name="Newfeld S."/>
            <person name="Nielsen R."/>
            <person name="Noor M.A."/>
            <person name="O'Grady P."/>
            <person name="Pachter L."/>
            <person name="Papaceit M."/>
            <person name="Parisi M.J."/>
            <person name="Parisi M."/>
            <person name="Parts L."/>
            <person name="Pedersen J.S."/>
            <person name="Pesole G."/>
            <person name="Phillippy A.M."/>
            <person name="Ponting C.P."/>
            <person name="Pop M."/>
            <person name="Porcelli D."/>
            <person name="Powell J.R."/>
            <person name="Prohaska S."/>
            <person name="Pruitt K."/>
            <person name="Puig M."/>
            <person name="Quesneville H."/>
            <person name="Ram K.R."/>
            <person name="Rand D."/>
            <person name="Rasmussen M.D."/>
            <person name="Reed L.K."/>
            <person name="Reenan R."/>
            <person name="Reily A."/>
            <person name="Remington K.A."/>
            <person name="Rieger T.T."/>
            <person name="Ritchie M.G."/>
            <person name="Robin C."/>
            <person name="Rogers Y.H."/>
            <person name="Rohde C."/>
            <person name="Rozas J."/>
            <person name="Rubenfield M.J."/>
            <person name="Ruiz A."/>
            <person name="Russo S."/>
            <person name="Salzberg S.L."/>
            <person name="Sanchez-Gracia A."/>
            <person name="Saranga D.J."/>
            <person name="Sato H."/>
            <person name="Schaeffer S.W."/>
            <person name="Schatz M.C."/>
            <person name="Schlenke T."/>
            <person name="Schwartz R."/>
            <person name="Segarra C."/>
            <person name="Singh R.S."/>
            <person name="Sirot L."/>
            <person name="Sirota M."/>
            <person name="Sisneros N.B."/>
            <person name="Smith C.D."/>
            <person name="Smith T.F."/>
            <person name="Spieth J."/>
            <person name="Stage D.E."/>
            <person name="Stark A."/>
            <person name="Stephan W."/>
            <person name="Strausberg R.L."/>
            <person name="Strempel S."/>
            <person name="Sturgill D."/>
            <person name="Sutton G."/>
            <person name="Sutton G.G."/>
            <person name="Tao W."/>
            <person name="Teichmann S."/>
            <person name="Tobari Y.N."/>
            <person name="Tomimura Y."/>
            <person name="Tsolas J.M."/>
            <person name="Valente V.L."/>
            <person name="Venter E."/>
            <person name="Venter J.C."/>
            <person name="Vicario S."/>
            <person name="Vieira F.G."/>
            <person name="Vilella A.J."/>
            <person name="Villasante A."/>
            <person name="Walenz B."/>
            <person name="Wang J."/>
            <person name="Wasserman M."/>
            <person name="Watts T."/>
            <person name="Wilson D."/>
            <person name="Wilson R.K."/>
            <person name="Wing R.A."/>
            <person name="Wolfner M.F."/>
            <person name="Wong A."/>
            <person name="Wong G.K."/>
            <person name="Wu C.I."/>
            <person name="Wu G."/>
            <person name="Yamamoto D."/>
            <person name="Yang H.P."/>
            <person name="Yang S.P."/>
            <person name="Yorke J.A."/>
            <person name="Yoshida K."/>
            <person name="Zdobnov E."/>
            <person name="Zhang P."/>
            <person name="Zhang Y."/>
            <person name="Zimin A.V."/>
            <person name="Baldwin J."/>
            <person name="Abdouelleil A."/>
            <person name="Abdulkadir J."/>
            <person name="Abebe A."/>
            <person name="Abera B."/>
            <person name="Abreu J."/>
            <person name="Acer S.C."/>
            <person name="Aftuck L."/>
            <person name="Alexander A."/>
            <person name="An P."/>
            <person name="Anderson E."/>
            <person name="Anderson S."/>
            <person name="Arachi H."/>
            <person name="Azer M."/>
            <person name="Bachantsang P."/>
            <person name="Barry A."/>
            <person name="Bayul T."/>
            <person name="Berlin A."/>
            <person name="Bessette D."/>
            <person name="Bloom T."/>
            <person name="Blye J."/>
            <person name="Boguslavskiy L."/>
            <person name="Bonnet C."/>
            <person name="Boukhgalter B."/>
            <person name="Bourzgui I."/>
            <person name="Brown A."/>
            <person name="Cahill P."/>
            <person name="Channer S."/>
            <person name="Cheshatsang Y."/>
            <person name="Chuda L."/>
            <person name="Citroen M."/>
            <person name="Collymore A."/>
            <person name="Cooke P."/>
            <person name="Costello M."/>
            <person name="D'Aco K."/>
            <person name="Daza R."/>
            <person name="De Haan G."/>
            <person name="DeGray S."/>
            <person name="DeMaso C."/>
            <person name="Dhargay N."/>
            <person name="Dooley K."/>
            <person name="Dooley E."/>
            <person name="Doricent M."/>
            <person name="Dorje P."/>
            <person name="Dorjee K."/>
            <person name="Dupes A."/>
            <person name="Elong R."/>
            <person name="Falk J."/>
            <person name="Farina A."/>
            <person name="Faro S."/>
            <person name="Ferguson D."/>
            <person name="Fisher S."/>
            <person name="Foley C.D."/>
            <person name="Franke A."/>
            <person name="Friedrich D."/>
            <person name="Gadbois L."/>
            <person name="Gearin G."/>
            <person name="Gearin C.R."/>
            <person name="Giannoukos G."/>
            <person name="Goode T."/>
            <person name="Graham J."/>
            <person name="Grandbois E."/>
            <person name="Grewal S."/>
            <person name="Gyaltsen K."/>
            <person name="Hafez N."/>
            <person name="Hagos B."/>
            <person name="Hall J."/>
            <person name="Henson C."/>
            <person name="Hollinger A."/>
            <person name="Honan T."/>
            <person name="Huard M.D."/>
            <person name="Hughes L."/>
            <person name="Hurhula B."/>
            <person name="Husby M.E."/>
            <person name="Kamat A."/>
            <person name="Kanga B."/>
            <person name="Kashin S."/>
            <person name="Khazanovich D."/>
            <person name="Kisner P."/>
            <person name="Lance K."/>
            <person name="Lara M."/>
            <person name="Lee W."/>
            <person name="Lennon N."/>
            <person name="Letendre F."/>
            <person name="LeVine R."/>
            <person name="Lipovsky A."/>
            <person name="Liu X."/>
            <person name="Liu J."/>
            <person name="Liu S."/>
            <person name="Lokyitsang T."/>
            <person name="Lokyitsang Y."/>
            <person name="Lubonja R."/>
            <person name="Lui A."/>
            <person name="MacDonald P."/>
            <person name="Magnisalis V."/>
            <person name="Maru K."/>
            <person name="Matthews C."/>
            <person name="McCusker W."/>
            <person name="McDonough S."/>
            <person name="Mehta T."/>
            <person name="Meldrim J."/>
            <person name="Meneus L."/>
            <person name="Mihai O."/>
            <person name="Mihalev A."/>
            <person name="Mihova T."/>
            <person name="Mittelman R."/>
            <person name="Mlenga V."/>
            <person name="Montmayeur A."/>
            <person name="Mulrain L."/>
            <person name="Navidi A."/>
            <person name="Naylor J."/>
            <person name="Negash T."/>
            <person name="Nguyen T."/>
            <person name="Nguyen N."/>
            <person name="Nicol R."/>
            <person name="Norbu C."/>
            <person name="Norbu N."/>
            <person name="Novod N."/>
            <person name="O'Neill B."/>
            <person name="Osman S."/>
            <person name="Markiewicz E."/>
            <person name="Oyono O.L."/>
            <person name="Patti C."/>
            <person name="Phunkhang P."/>
            <person name="Pierre F."/>
            <person name="Priest M."/>
            <person name="Raghuraman S."/>
            <person name="Rege F."/>
            <person name="Reyes R."/>
            <person name="Rise C."/>
            <person name="Rogov P."/>
            <person name="Ross K."/>
            <person name="Ryan E."/>
            <person name="Settipalli S."/>
            <person name="Shea T."/>
            <person name="Sherpa N."/>
            <person name="Shi L."/>
            <person name="Shih D."/>
            <person name="Sparrow T."/>
            <person name="Spaulding J."/>
            <person name="Stalker J."/>
            <person name="Stange-Thomann N."/>
            <person name="Stavropoulos S."/>
            <person name="Stone C."/>
            <person name="Strader C."/>
            <person name="Tesfaye S."/>
            <person name="Thomson T."/>
            <person name="Thoulutsang Y."/>
            <person name="Thoulutsang D."/>
            <person name="Topham K."/>
            <person name="Topping I."/>
            <person name="Tsamla T."/>
            <person name="Vassiliev H."/>
            <person name="Vo A."/>
            <person name="Wangchuk T."/>
            <person name="Wangdi T."/>
            <person name="Weiand M."/>
            <person name="Wilkinson J."/>
            <person name="Wilson A."/>
            <person name="Yadav S."/>
            <person name="Young G."/>
            <person name="Yu Q."/>
            <person name="Zembek L."/>
            <person name="Zhong D."/>
            <person name="Zimmer A."/>
            <person name="Zwirko Z."/>
            <person name="Jaffe D.B."/>
            <person name="Alvarez P."/>
            <person name="Brockman W."/>
            <person name="Butler J."/>
            <person name="Chin C."/>
            <person name="Gnerre S."/>
            <person name="Grabherr M."/>
            <person name="Kleber M."/>
            <person name="Mauceli E."/>
            <person name="MacCallum I."/>
        </authorList>
    </citation>
    <scope>NUCLEOTIDE SEQUENCE [LARGE SCALE GENOMIC DNA]</scope>
    <source>
        <strain evidence="2">Tai18E2 / Tucson 14021-0261.01</strain>
    </source>
</reference>
<dbReference type="OMA" id="KFYDQQD"/>
<dbReference type="HOGENOM" id="CLU_2040536_0_0_1"/>
<protein>
    <submittedName>
        <fullName evidence="1">Uncharacterized protein</fullName>
    </submittedName>
</protein>
<proteinExistence type="predicted"/>
<sequence>MLGLVNIKNRSKFCDQQDENILHMDRNTAAAPLDAKNFHDECVTSSVESLLPQASRILRGMSSSLWSRPWCLCNQSTTPARLKTHSNELSILYPPRMHSKPIPSWQVSPAAYVGYRYRLRR</sequence>
<dbReference type="PhylomeDB" id="B4NY62"/>
<reference evidence="1 2" key="2">
    <citation type="journal article" date="2007" name="PLoS Biol.">
        <title>Principles of genome evolution in the Drosophila melanogaster species group.</title>
        <authorList>
            <person name="Ranz J.M."/>
            <person name="Maurin D."/>
            <person name="Chan Y.S."/>
            <person name="von Grotthuss M."/>
            <person name="Hillier L.W."/>
            <person name="Roote J."/>
            <person name="Ashburner M."/>
            <person name="Bergman C.M."/>
        </authorList>
    </citation>
    <scope>NUCLEOTIDE SEQUENCE [LARGE SCALE GENOMIC DNA]</scope>
    <source>
        <strain evidence="2">Tai18E2 / Tucson 14021-0261.01</strain>
    </source>
</reference>
<dbReference type="Proteomes" id="UP000002282">
    <property type="component" value="Chromosome 2L"/>
</dbReference>
<dbReference type="OrthoDB" id="7869418at2759"/>
<dbReference type="GO" id="GO:0005634">
    <property type="term" value="C:nucleus"/>
    <property type="evidence" value="ECO:0007669"/>
    <property type="project" value="EnsemblMetazoa"/>
</dbReference>
<name>B4NY62_DROYA</name>
<accession>B4NY62</accession>
<dbReference type="GO" id="GO:0000510">
    <property type="term" value="F:H3-H4 histone complex chaperone activity"/>
    <property type="evidence" value="ECO:0007669"/>
    <property type="project" value="EnsemblMetazoa"/>
</dbReference>
<dbReference type="GO" id="GO:0035092">
    <property type="term" value="P:sperm DNA condensation"/>
    <property type="evidence" value="ECO:0007669"/>
    <property type="project" value="EnsemblMetazoa"/>
</dbReference>
<gene>
    <name evidence="1" type="primary">Dyak\GE10435</name>
    <name evidence="1" type="synonym">dyak_GLEANR_1036</name>
    <name evidence="1" type="synonym">GE10435</name>
    <name evidence="1" type="ORF">Dyak_GE10435</name>
</gene>
<dbReference type="EMBL" id="CM000157">
    <property type="protein sequence ID" value="EDW88664.1"/>
    <property type="molecule type" value="Genomic_DNA"/>
</dbReference>
<keyword evidence="2" id="KW-1185">Reference proteome</keyword>
<evidence type="ECO:0000313" key="2">
    <source>
        <dbReference type="Proteomes" id="UP000002282"/>
    </source>
</evidence>
<dbReference type="AlphaFoldDB" id="B4NY62"/>